<evidence type="ECO:0000313" key="2">
    <source>
        <dbReference type="Proteomes" id="UP000444318"/>
    </source>
</evidence>
<keyword evidence="2" id="KW-1185">Reference proteome</keyword>
<dbReference type="EMBL" id="WHUF01000002">
    <property type="protein sequence ID" value="MQA19708.1"/>
    <property type="molecule type" value="Genomic_DNA"/>
</dbReference>
<accession>A0A843SB39</accession>
<dbReference type="AlphaFoldDB" id="A0A843SB39"/>
<name>A0A843SB39_9BURK</name>
<dbReference type="Proteomes" id="UP000444318">
    <property type="component" value="Unassembled WGS sequence"/>
</dbReference>
<proteinExistence type="predicted"/>
<protein>
    <submittedName>
        <fullName evidence="1">Uncharacterized protein</fullName>
    </submittedName>
</protein>
<gene>
    <name evidence="1" type="ORF">GEV01_09340</name>
</gene>
<sequence>MDNTEARLIANALYEIRLLLSPYMGSENDAPHDVRLAAHVAYALHNEAAALIDAEKFDIETALRKVAAIDNVLPGNDGDRLASTWATPNRVDRSD</sequence>
<organism evidence="1 2">
    <name type="scientific">Rugamonas rivuli</name>
    <dbReference type="NCBI Taxonomy" id="2743358"/>
    <lineage>
        <taxon>Bacteria</taxon>
        <taxon>Pseudomonadati</taxon>
        <taxon>Pseudomonadota</taxon>
        <taxon>Betaproteobacteria</taxon>
        <taxon>Burkholderiales</taxon>
        <taxon>Oxalobacteraceae</taxon>
        <taxon>Telluria group</taxon>
        <taxon>Rugamonas</taxon>
    </lineage>
</organism>
<evidence type="ECO:0000313" key="1">
    <source>
        <dbReference type="EMBL" id="MQA19708.1"/>
    </source>
</evidence>
<comment type="caution">
    <text evidence="1">The sequence shown here is derived from an EMBL/GenBank/DDBJ whole genome shotgun (WGS) entry which is preliminary data.</text>
</comment>
<reference evidence="1 2" key="1">
    <citation type="submission" date="2019-10" db="EMBL/GenBank/DDBJ databases">
        <title>Two novel species isolated from a subtropical stream in China.</title>
        <authorList>
            <person name="Lu H."/>
        </authorList>
    </citation>
    <scope>NUCLEOTIDE SEQUENCE [LARGE SCALE GENOMIC DNA]</scope>
    <source>
        <strain evidence="1 2">FT103W</strain>
    </source>
</reference>